<dbReference type="OrthoDB" id="3269467at2759"/>
<proteinExistence type="predicted"/>
<keyword evidence="3" id="KW-1185">Reference proteome</keyword>
<dbReference type="EMBL" id="CAJVQA010000397">
    <property type="protein sequence ID" value="CAG8472592.1"/>
    <property type="molecule type" value="Genomic_DNA"/>
</dbReference>
<evidence type="ECO:0000313" key="3">
    <source>
        <dbReference type="Proteomes" id="UP000789759"/>
    </source>
</evidence>
<dbReference type="InterPro" id="IPR051681">
    <property type="entry name" value="Ser/Thr_Kinases-Pseudokinases"/>
</dbReference>
<comment type="caution">
    <text evidence="2">The sequence shown here is derived from an EMBL/GenBank/DDBJ whole genome shotgun (WGS) entry which is preliminary data.</text>
</comment>
<dbReference type="PANTHER" id="PTHR44329">
    <property type="entry name" value="SERINE/THREONINE-PROTEIN KINASE TNNI3K-RELATED"/>
    <property type="match status" value="1"/>
</dbReference>
<feature type="non-terminal residue" evidence="2">
    <location>
        <position position="118"/>
    </location>
</feature>
<reference evidence="2" key="1">
    <citation type="submission" date="2021-06" db="EMBL/GenBank/DDBJ databases">
        <authorList>
            <person name="Kallberg Y."/>
            <person name="Tangrot J."/>
            <person name="Rosling A."/>
        </authorList>
    </citation>
    <scope>NUCLEOTIDE SEQUENCE</scope>
    <source>
        <strain evidence="2">FL966</strain>
    </source>
</reference>
<evidence type="ECO:0000259" key="1">
    <source>
        <dbReference type="PROSITE" id="PS50011"/>
    </source>
</evidence>
<protein>
    <submittedName>
        <fullName evidence="2">4988_t:CDS:1</fullName>
    </submittedName>
</protein>
<dbReference type="InterPro" id="IPR011009">
    <property type="entry name" value="Kinase-like_dom_sf"/>
</dbReference>
<evidence type="ECO:0000313" key="2">
    <source>
        <dbReference type="EMBL" id="CAG8472592.1"/>
    </source>
</evidence>
<dbReference type="PANTHER" id="PTHR44329:SF214">
    <property type="entry name" value="PROTEIN KINASE DOMAIN-CONTAINING PROTEIN"/>
    <property type="match status" value="1"/>
</dbReference>
<dbReference type="PROSITE" id="PS50011">
    <property type="entry name" value="PROTEIN_KINASE_DOM"/>
    <property type="match status" value="1"/>
</dbReference>
<name>A0A9N8W6I4_9GLOM</name>
<dbReference type="InterPro" id="IPR001245">
    <property type="entry name" value="Ser-Thr/Tyr_kinase_cat_dom"/>
</dbReference>
<dbReference type="Gene3D" id="1.10.510.10">
    <property type="entry name" value="Transferase(Phosphotransferase) domain 1"/>
    <property type="match status" value="1"/>
</dbReference>
<dbReference type="AlphaFoldDB" id="A0A9N8W6I4"/>
<dbReference type="Pfam" id="PF07714">
    <property type="entry name" value="PK_Tyr_Ser-Thr"/>
    <property type="match status" value="1"/>
</dbReference>
<dbReference type="Proteomes" id="UP000789759">
    <property type="component" value="Unassembled WGS sequence"/>
</dbReference>
<sequence>MGQKFTQAADIYSFGVIMTEISTGKRAFDGVPFNIKLSLKICKEDERPEFGDGTPDCYVKLAKRCMDSDPNERPTATIICSKIVHWLDEMKQKDDNEIKKQFLKADKIIPKVESSIHP</sequence>
<dbReference type="GO" id="GO:0004674">
    <property type="term" value="F:protein serine/threonine kinase activity"/>
    <property type="evidence" value="ECO:0007669"/>
    <property type="project" value="TreeGrafter"/>
</dbReference>
<dbReference type="InterPro" id="IPR000719">
    <property type="entry name" value="Prot_kinase_dom"/>
</dbReference>
<feature type="domain" description="Protein kinase" evidence="1">
    <location>
        <begin position="1"/>
        <end position="87"/>
    </location>
</feature>
<dbReference type="SUPFAM" id="SSF56112">
    <property type="entry name" value="Protein kinase-like (PK-like)"/>
    <property type="match status" value="1"/>
</dbReference>
<organism evidence="2 3">
    <name type="scientific">Cetraspora pellucida</name>
    <dbReference type="NCBI Taxonomy" id="1433469"/>
    <lineage>
        <taxon>Eukaryota</taxon>
        <taxon>Fungi</taxon>
        <taxon>Fungi incertae sedis</taxon>
        <taxon>Mucoromycota</taxon>
        <taxon>Glomeromycotina</taxon>
        <taxon>Glomeromycetes</taxon>
        <taxon>Diversisporales</taxon>
        <taxon>Gigasporaceae</taxon>
        <taxon>Cetraspora</taxon>
    </lineage>
</organism>
<gene>
    <name evidence="2" type="ORF">CPELLU_LOCUS1143</name>
</gene>
<accession>A0A9N8W6I4</accession>
<dbReference type="GO" id="GO:0005524">
    <property type="term" value="F:ATP binding"/>
    <property type="evidence" value="ECO:0007669"/>
    <property type="project" value="InterPro"/>
</dbReference>